<keyword evidence="7 10" id="KW-0460">Magnesium</keyword>
<dbReference type="FunFam" id="3.20.20.60:FF:000003">
    <property type="entry name" value="3-methyl-2-oxobutanoate hydroxymethyltransferase"/>
    <property type="match status" value="1"/>
</dbReference>
<dbReference type="GO" id="GO:0008168">
    <property type="term" value="F:methyltransferase activity"/>
    <property type="evidence" value="ECO:0007669"/>
    <property type="project" value="UniProtKB-KW"/>
</dbReference>
<proteinExistence type="inferred from homology"/>
<dbReference type="UniPathway" id="UPA00028">
    <property type="reaction ID" value="UER00003"/>
</dbReference>
<evidence type="ECO:0000256" key="8">
    <source>
        <dbReference type="PIRSR" id="PIRSR000388-1"/>
    </source>
</evidence>
<dbReference type="EMBL" id="PKTG01000074">
    <property type="protein sequence ID" value="PLX18051.1"/>
    <property type="molecule type" value="Genomic_DNA"/>
</dbReference>
<feature type="binding site" evidence="7 10">
    <location>
        <position position="44"/>
    </location>
    <ligand>
        <name>Mg(2+)</name>
        <dbReference type="ChEBI" id="CHEBI:18420"/>
    </ligand>
</feature>
<feature type="binding site" evidence="7 9">
    <location>
        <begin position="44"/>
        <end position="45"/>
    </location>
    <ligand>
        <name>3-methyl-2-oxobutanoate</name>
        <dbReference type="ChEBI" id="CHEBI:11851"/>
    </ligand>
</feature>
<keyword evidence="11" id="KW-0489">Methyltransferase</keyword>
<gene>
    <name evidence="7 11" type="primary">panB</name>
    <name evidence="11" type="ORF">C0601_05830</name>
</gene>
<keyword evidence="7" id="KW-0963">Cytoplasm</keyword>
<dbReference type="GO" id="GO:0000287">
    <property type="term" value="F:magnesium ion binding"/>
    <property type="evidence" value="ECO:0007669"/>
    <property type="project" value="TreeGrafter"/>
</dbReference>
<keyword evidence="4 7" id="KW-0566">Pantothenate biosynthesis</keyword>
<comment type="caution">
    <text evidence="11">The sequence shown here is derived from an EMBL/GenBank/DDBJ whole genome shotgun (WGS) entry which is preliminary data.</text>
</comment>
<dbReference type="Pfam" id="PF02548">
    <property type="entry name" value="Pantoate_transf"/>
    <property type="match status" value="1"/>
</dbReference>
<evidence type="ECO:0000256" key="7">
    <source>
        <dbReference type="HAMAP-Rule" id="MF_00156"/>
    </source>
</evidence>
<evidence type="ECO:0000256" key="2">
    <source>
        <dbReference type="ARBA" id="ARBA00008676"/>
    </source>
</evidence>
<dbReference type="GO" id="GO:0015940">
    <property type="term" value="P:pantothenate biosynthetic process"/>
    <property type="evidence" value="ECO:0007669"/>
    <property type="project" value="UniProtKB-UniRule"/>
</dbReference>
<comment type="pathway">
    <text evidence="1 7">Cofactor biosynthesis; (R)-pantothenate biosynthesis; (R)-pantoate from 3-methyl-2-oxobutanoate: step 1/2.</text>
</comment>
<feature type="binding site" evidence="7 10">
    <location>
        <position position="115"/>
    </location>
    <ligand>
        <name>Mg(2+)</name>
        <dbReference type="ChEBI" id="CHEBI:18420"/>
    </ligand>
</feature>
<feature type="binding site" evidence="7 9">
    <location>
        <position position="113"/>
    </location>
    <ligand>
        <name>3-methyl-2-oxobutanoate</name>
        <dbReference type="ChEBI" id="CHEBI:11851"/>
    </ligand>
</feature>
<comment type="subcellular location">
    <subcellularLocation>
        <location evidence="7">Cytoplasm</location>
    </subcellularLocation>
</comment>
<dbReference type="PIRSF" id="PIRSF000388">
    <property type="entry name" value="Pantoate_hydroxy_MeTrfase"/>
    <property type="match status" value="1"/>
</dbReference>
<dbReference type="PANTHER" id="PTHR20881">
    <property type="entry name" value="3-METHYL-2-OXOBUTANOATE HYDROXYMETHYLTRANSFERASE"/>
    <property type="match status" value="1"/>
</dbReference>
<evidence type="ECO:0000313" key="11">
    <source>
        <dbReference type="EMBL" id="PLX18051.1"/>
    </source>
</evidence>
<dbReference type="Gene3D" id="3.20.20.60">
    <property type="entry name" value="Phosphoenolpyruvate-binding domains"/>
    <property type="match status" value="1"/>
</dbReference>
<sequence>MIKISDLRKDKKKNKLVMLTCYDFTFASLFEKEKENIDMILVGDSLANVIKGEDSTVKTTLEDIIYHTKAVRKGAPSIFTVADMPFMSYQISVEEAVRNAGRLISEAGANAVKLEGGRDFSEHVKAITRAGIPVMGHLGLTHQWINVFGSYNVRGKSSDESDKIREDAKILQECGAFSIVLECVPEKLASNISQDLEIPTIGIGAGKEVDGQVLVLQDMLGMNDNKFKFLRKYSQIGEITRNAIKEYSKDVKEKSFPSKKESF</sequence>
<dbReference type="Proteomes" id="UP000234857">
    <property type="component" value="Unassembled WGS sequence"/>
</dbReference>
<dbReference type="AlphaFoldDB" id="A0A2N5ZHC5"/>
<comment type="function">
    <text evidence="6 7">Catalyzes the reversible reaction in which hydroxymethyl group from 5,10-methylenetetrahydrofolate is transferred onto alpha-ketoisovalerate to form ketopantoate.</text>
</comment>
<dbReference type="InterPro" id="IPR015813">
    <property type="entry name" value="Pyrv/PenolPyrv_kinase-like_dom"/>
</dbReference>
<evidence type="ECO:0000256" key="5">
    <source>
        <dbReference type="ARBA" id="ARBA00022679"/>
    </source>
</evidence>
<feature type="active site" description="Proton acceptor" evidence="7 8">
    <location>
        <position position="182"/>
    </location>
</feature>
<dbReference type="GO" id="GO:0032259">
    <property type="term" value="P:methylation"/>
    <property type="evidence" value="ECO:0007669"/>
    <property type="project" value="UniProtKB-KW"/>
</dbReference>
<evidence type="ECO:0000256" key="10">
    <source>
        <dbReference type="PIRSR" id="PIRSR000388-3"/>
    </source>
</evidence>
<dbReference type="NCBIfam" id="NF001452">
    <property type="entry name" value="PRK00311.1"/>
    <property type="match status" value="1"/>
</dbReference>
<dbReference type="EC" id="2.1.2.11" evidence="7"/>
<dbReference type="InterPro" id="IPR040442">
    <property type="entry name" value="Pyrv_kinase-like_dom_sf"/>
</dbReference>
<comment type="similarity">
    <text evidence="2 7">Belongs to the PanB family.</text>
</comment>
<evidence type="ECO:0000256" key="4">
    <source>
        <dbReference type="ARBA" id="ARBA00022655"/>
    </source>
</evidence>
<comment type="catalytic activity">
    <reaction evidence="7">
        <text>(6R)-5,10-methylene-5,6,7,8-tetrahydrofolate + 3-methyl-2-oxobutanoate + H2O = 2-dehydropantoate + (6S)-5,6,7,8-tetrahydrofolate</text>
        <dbReference type="Rhea" id="RHEA:11824"/>
        <dbReference type="ChEBI" id="CHEBI:11561"/>
        <dbReference type="ChEBI" id="CHEBI:11851"/>
        <dbReference type="ChEBI" id="CHEBI:15377"/>
        <dbReference type="ChEBI" id="CHEBI:15636"/>
        <dbReference type="ChEBI" id="CHEBI:57453"/>
        <dbReference type="EC" id="2.1.2.11"/>
    </reaction>
</comment>
<dbReference type="InterPro" id="IPR003700">
    <property type="entry name" value="Pantoate_hydroxy_MeTrfase"/>
</dbReference>
<name>A0A2N5ZHC5_MUIH1</name>
<evidence type="ECO:0000313" key="12">
    <source>
        <dbReference type="Proteomes" id="UP000234857"/>
    </source>
</evidence>
<dbReference type="SUPFAM" id="SSF51621">
    <property type="entry name" value="Phosphoenolpyruvate/pyruvate domain"/>
    <property type="match status" value="1"/>
</dbReference>
<comment type="cofactor">
    <cofactor evidence="7 10">
        <name>Mg(2+)</name>
        <dbReference type="ChEBI" id="CHEBI:18420"/>
    </cofactor>
    <text evidence="7 10">Binds 1 Mg(2+) ion per subunit.</text>
</comment>
<dbReference type="GO" id="GO:0003864">
    <property type="term" value="F:3-methyl-2-oxobutanoate hydroxymethyltransferase activity"/>
    <property type="evidence" value="ECO:0007669"/>
    <property type="project" value="UniProtKB-UniRule"/>
</dbReference>
<feature type="binding site" evidence="7 10">
    <location>
        <position position="83"/>
    </location>
    <ligand>
        <name>Mg(2+)</name>
        <dbReference type="ChEBI" id="CHEBI:18420"/>
    </ligand>
</feature>
<dbReference type="GO" id="GO:0005737">
    <property type="term" value="C:cytoplasm"/>
    <property type="evidence" value="ECO:0007669"/>
    <property type="project" value="UniProtKB-SubCell"/>
</dbReference>
<dbReference type="CDD" id="cd06557">
    <property type="entry name" value="KPHMT-like"/>
    <property type="match status" value="1"/>
</dbReference>
<reference evidence="11 12" key="1">
    <citation type="submission" date="2017-11" db="EMBL/GenBank/DDBJ databases">
        <title>Genome-resolved metagenomics identifies genetic mobility, metabolic interactions, and unexpected diversity in perchlorate-reducing communities.</title>
        <authorList>
            <person name="Barnum T.P."/>
            <person name="Figueroa I.A."/>
            <person name="Carlstrom C.I."/>
            <person name="Lucas L.N."/>
            <person name="Engelbrektson A.L."/>
            <person name="Coates J.D."/>
        </authorList>
    </citation>
    <scope>NUCLEOTIDE SEQUENCE [LARGE SCALE GENOMIC DNA]</scope>
    <source>
        <strain evidence="11">BM706</strain>
    </source>
</reference>
<evidence type="ECO:0000256" key="1">
    <source>
        <dbReference type="ARBA" id="ARBA00005033"/>
    </source>
</evidence>
<keyword evidence="5 7" id="KW-0808">Transferase</keyword>
<organism evidence="11 12">
    <name type="scientific">Muiribacterium halophilum</name>
    <dbReference type="NCBI Taxonomy" id="2053465"/>
    <lineage>
        <taxon>Bacteria</taxon>
        <taxon>Candidatus Muiribacteriota</taxon>
        <taxon>Candidatus Muiribacteriia</taxon>
        <taxon>Candidatus Muiribacteriales</taxon>
        <taxon>Candidatus Muiribacteriaceae</taxon>
        <taxon>Candidatus Muiribacterium</taxon>
    </lineage>
</organism>
<feature type="binding site" evidence="7 9">
    <location>
        <position position="83"/>
    </location>
    <ligand>
        <name>3-methyl-2-oxobutanoate</name>
        <dbReference type="ChEBI" id="CHEBI:11851"/>
    </ligand>
</feature>
<keyword evidence="7 10" id="KW-0479">Metal-binding</keyword>
<dbReference type="HAMAP" id="MF_00156">
    <property type="entry name" value="PanB"/>
    <property type="match status" value="1"/>
</dbReference>
<accession>A0A2N5ZHC5</accession>
<dbReference type="PANTHER" id="PTHR20881:SF0">
    <property type="entry name" value="3-METHYL-2-OXOBUTANOATE HYDROXYMETHYLTRANSFERASE"/>
    <property type="match status" value="1"/>
</dbReference>
<evidence type="ECO:0000256" key="3">
    <source>
        <dbReference type="ARBA" id="ARBA00011424"/>
    </source>
</evidence>
<evidence type="ECO:0000256" key="9">
    <source>
        <dbReference type="PIRSR" id="PIRSR000388-2"/>
    </source>
</evidence>
<comment type="subunit">
    <text evidence="3 7">Homodecamer; pentamer of dimers.</text>
</comment>
<dbReference type="NCBIfam" id="TIGR00222">
    <property type="entry name" value="panB"/>
    <property type="match status" value="1"/>
</dbReference>
<evidence type="ECO:0000256" key="6">
    <source>
        <dbReference type="ARBA" id="ARBA00056497"/>
    </source>
</evidence>
<protein>
    <recommendedName>
        <fullName evidence="7">3-methyl-2-oxobutanoate hydroxymethyltransferase</fullName>
        <ecNumber evidence="7">2.1.2.11</ecNumber>
    </recommendedName>
    <alternativeName>
        <fullName evidence="7">Ketopantoate hydroxymethyltransferase</fullName>
        <shortName evidence="7">KPHMT</shortName>
    </alternativeName>
</protein>